<reference evidence="1" key="1">
    <citation type="submission" date="2010-07" db="EMBL/GenBank/DDBJ databases">
        <title>The complete genome of Methanosalsum zhilinae DSM 4017.</title>
        <authorList>
            <consortium name="US DOE Joint Genome Institute (JGI-PGF)"/>
            <person name="Lucas S."/>
            <person name="Copeland A."/>
            <person name="Lapidus A."/>
            <person name="Glavina del Rio T."/>
            <person name="Dalin E."/>
            <person name="Tice H."/>
            <person name="Bruce D."/>
            <person name="Goodwin L."/>
            <person name="Pitluck S."/>
            <person name="Kyrpides N."/>
            <person name="Mavromatis K."/>
            <person name="Ovchinnikova G."/>
            <person name="Daligault H."/>
            <person name="Detter J.C."/>
            <person name="Han C."/>
            <person name="Tapia R."/>
            <person name="Larimer F."/>
            <person name="Land M."/>
            <person name="Hauser L."/>
            <person name="Markowitz V."/>
            <person name="Cheng J.-F."/>
            <person name="Hugenholtz P."/>
            <person name="Woyke T."/>
            <person name="Wu D."/>
            <person name="Spring S."/>
            <person name="Schueler E."/>
            <person name="Brambilla E."/>
            <person name="Klenk H.-P."/>
            <person name="Eisen J.A."/>
        </authorList>
    </citation>
    <scope>NUCLEOTIDE SEQUENCE</scope>
    <source>
        <strain evidence="1">DSM 4017</strain>
    </source>
</reference>
<evidence type="ECO:0008006" key="3">
    <source>
        <dbReference type="Google" id="ProtNLM"/>
    </source>
</evidence>
<keyword evidence="2" id="KW-1185">Reference proteome</keyword>
<proteinExistence type="predicted"/>
<protein>
    <recommendedName>
        <fullName evidence="3">DUF429 domain-containing protein</fullName>
    </recommendedName>
</protein>
<dbReference type="HOGENOM" id="CLU_088480_0_0_2"/>
<dbReference type="AlphaFoldDB" id="F7XMC5"/>
<dbReference type="KEGG" id="mzh:Mzhil_1767"/>
<accession>F7XMC5</accession>
<dbReference type="EMBL" id="CP002101">
    <property type="protein sequence ID" value="AEH61602.1"/>
    <property type="molecule type" value="Genomic_DNA"/>
</dbReference>
<organism evidence="1 2">
    <name type="scientific">Methanosalsum zhilinae (strain DSM 4017 / NBRC 107636 / OCM 62 / WeN5)</name>
    <name type="common">Methanohalophilus zhilinae</name>
    <dbReference type="NCBI Taxonomy" id="679901"/>
    <lineage>
        <taxon>Archaea</taxon>
        <taxon>Methanobacteriati</taxon>
        <taxon>Methanobacteriota</taxon>
        <taxon>Stenosarchaea group</taxon>
        <taxon>Methanomicrobia</taxon>
        <taxon>Methanosarcinales</taxon>
        <taxon>Methanosarcinaceae</taxon>
        <taxon>Methanosalsum</taxon>
    </lineage>
</organism>
<sequence>MLEDSRYVIYGIDFSGSQHTCSKIWITKGIINGPYLELADCYPLEDIAGKHPQDCYNALRDLITGANASIFGMDFPLSVPLLFMDKFSDWTAFIKQFPERYSTPENFRKSFYSLSGGKELKRITESKVKAPFSSYNLRLFRQTYYGICNVIHPLLNLNEARFLPMQKADVRFPWVIEICPACTLKKEKMYHSYKGKSVDKAGRRSQILDRLINMGLNVEPDYESRIIDNTPGDALDSVIASMSVFYTLKRKKITQCDRSDCDIYRTEGYIFS</sequence>
<evidence type="ECO:0000313" key="2">
    <source>
        <dbReference type="Proteomes" id="UP000006622"/>
    </source>
</evidence>
<evidence type="ECO:0000313" key="1">
    <source>
        <dbReference type="EMBL" id="AEH61602.1"/>
    </source>
</evidence>
<dbReference type="Proteomes" id="UP000006622">
    <property type="component" value="Chromosome"/>
</dbReference>
<name>F7XMC5_METZD</name>
<gene>
    <name evidence="1" type="ordered locus">Mzhil_1767</name>
</gene>